<dbReference type="Gene3D" id="1.10.510.10">
    <property type="entry name" value="Transferase(Phosphotransferase) domain 1"/>
    <property type="match status" value="2"/>
</dbReference>
<keyword evidence="5" id="KW-1133">Transmembrane helix</keyword>
<dbReference type="CDD" id="cd17546">
    <property type="entry name" value="REC_hyHK_CKI1_RcsC-like"/>
    <property type="match status" value="1"/>
</dbReference>
<dbReference type="SUPFAM" id="SSF55874">
    <property type="entry name" value="ATPase domain of HSP90 chaperone/DNA topoisomerase II/histidine kinase"/>
    <property type="match status" value="1"/>
</dbReference>
<comment type="caution">
    <text evidence="9">The sequence shown here is derived from an EMBL/GenBank/DDBJ whole genome shotgun (WGS) entry which is preliminary data.</text>
</comment>
<dbReference type="InterPro" id="IPR003594">
    <property type="entry name" value="HATPase_dom"/>
</dbReference>
<protein>
    <recommendedName>
        <fullName evidence="11">Guanylate cyclase</fullName>
    </recommendedName>
</protein>
<dbReference type="InterPro" id="IPR028082">
    <property type="entry name" value="Peripla_BP_I"/>
</dbReference>
<feature type="region of interest" description="Disordered" evidence="4">
    <location>
        <begin position="2153"/>
        <end position="2267"/>
    </location>
</feature>
<evidence type="ECO:0000313" key="10">
    <source>
        <dbReference type="Proteomes" id="UP000738325"/>
    </source>
</evidence>
<dbReference type="SUPFAM" id="SSF47384">
    <property type="entry name" value="Homodimeric domain of signal transducing histidine kinase"/>
    <property type="match status" value="1"/>
</dbReference>
<feature type="compositionally biased region" description="Basic residues" evidence="4">
    <location>
        <begin position="2169"/>
        <end position="2182"/>
    </location>
</feature>
<dbReference type="Pfam" id="PF07714">
    <property type="entry name" value="PK_Tyr_Ser-Thr"/>
    <property type="match status" value="1"/>
</dbReference>
<evidence type="ECO:0000256" key="2">
    <source>
        <dbReference type="ARBA" id="ARBA00023012"/>
    </source>
</evidence>
<feature type="compositionally biased region" description="Acidic residues" evidence="4">
    <location>
        <begin position="2208"/>
        <end position="2234"/>
    </location>
</feature>
<proteinExistence type="predicted"/>
<feature type="compositionally biased region" description="Polar residues" evidence="4">
    <location>
        <begin position="1667"/>
        <end position="1682"/>
    </location>
</feature>
<feature type="transmembrane region" description="Helical" evidence="5">
    <location>
        <begin position="239"/>
        <end position="261"/>
    </location>
</feature>
<keyword evidence="5" id="KW-0472">Membrane</keyword>
<feature type="region of interest" description="Disordered" evidence="4">
    <location>
        <begin position="1667"/>
        <end position="1717"/>
    </location>
</feature>
<dbReference type="InterPro" id="IPR001789">
    <property type="entry name" value="Sig_transdc_resp-reg_receiver"/>
</dbReference>
<evidence type="ECO:0000256" key="3">
    <source>
        <dbReference type="PROSITE-ProRule" id="PRU00169"/>
    </source>
</evidence>
<dbReference type="InterPro" id="IPR009030">
    <property type="entry name" value="Growth_fac_rcpt_cys_sf"/>
</dbReference>
<dbReference type="InterPro" id="IPR011006">
    <property type="entry name" value="CheY-like_superfamily"/>
</dbReference>
<dbReference type="GO" id="GO:0005524">
    <property type="term" value="F:ATP binding"/>
    <property type="evidence" value="ECO:0007669"/>
    <property type="project" value="InterPro"/>
</dbReference>
<evidence type="ECO:0000256" key="5">
    <source>
        <dbReference type="SAM" id="Phobius"/>
    </source>
</evidence>
<evidence type="ECO:0000313" key="9">
    <source>
        <dbReference type="EMBL" id="KAG0325019.1"/>
    </source>
</evidence>
<dbReference type="PRINTS" id="PR00344">
    <property type="entry name" value="BCTRLSENSOR"/>
</dbReference>
<evidence type="ECO:0000259" key="7">
    <source>
        <dbReference type="PROSITE" id="PS50109"/>
    </source>
</evidence>
<keyword evidence="2" id="KW-0902">Two-component regulatory system</keyword>
<dbReference type="Pfam" id="PF13407">
    <property type="entry name" value="Peripla_BP_4"/>
    <property type="match status" value="1"/>
</dbReference>
<feature type="domain" description="Response regulatory" evidence="8">
    <location>
        <begin position="1835"/>
        <end position="1983"/>
    </location>
</feature>
<dbReference type="PROSITE" id="PS50110">
    <property type="entry name" value="RESPONSE_REGULATORY"/>
    <property type="match status" value="1"/>
</dbReference>
<dbReference type="SUPFAM" id="SSF53822">
    <property type="entry name" value="Periplasmic binding protein-like I"/>
    <property type="match status" value="1"/>
</dbReference>
<keyword evidence="10" id="KW-1185">Reference proteome</keyword>
<gene>
    <name evidence="9" type="ORF">BGZ99_001116</name>
</gene>
<dbReference type="OrthoDB" id="60033at2759"/>
<dbReference type="CDD" id="cd00082">
    <property type="entry name" value="HisKA"/>
    <property type="match status" value="1"/>
</dbReference>
<evidence type="ECO:0008006" key="11">
    <source>
        <dbReference type="Google" id="ProtNLM"/>
    </source>
</evidence>
<dbReference type="InterPro" id="IPR000719">
    <property type="entry name" value="Prot_kinase_dom"/>
</dbReference>
<feature type="region of interest" description="Disordered" evidence="4">
    <location>
        <begin position="1755"/>
        <end position="1779"/>
    </location>
</feature>
<feature type="domain" description="Protein kinase" evidence="6">
    <location>
        <begin position="804"/>
        <end position="1147"/>
    </location>
</feature>
<dbReference type="CDD" id="cd16922">
    <property type="entry name" value="HATPase_EvgS-ArcB-TorS-like"/>
    <property type="match status" value="1"/>
</dbReference>
<dbReference type="SUPFAM" id="SSF57184">
    <property type="entry name" value="Growth factor receptor domain"/>
    <property type="match status" value="1"/>
</dbReference>
<dbReference type="Proteomes" id="UP000738325">
    <property type="component" value="Unassembled WGS sequence"/>
</dbReference>
<dbReference type="InterPro" id="IPR036890">
    <property type="entry name" value="HATPase_C_sf"/>
</dbReference>
<dbReference type="SMART" id="SM00388">
    <property type="entry name" value="HisKA"/>
    <property type="match status" value="1"/>
</dbReference>
<dbReference type="SMART" id="SM00387">
    <property type="entry name" value="HATPase_c"/>
    <property type="match status" value="1"/>
</dbReference>
<feature type="modified residue" description="4-aspartylphosphate" evidence="3">
    <location>
        <position position="1913"/>
    </location>
</feature>
<dbReference type="InterPro" id="IPR025997">
    <property type="entry name" value="SBP_2_dom"/>
</dbReference>
<dbReference type="InterPro" id="IPR005467">
    <property type="entry name" value="His_kinase_dom"/>
</dbReference>
<evidence type="ECO:0000256" key="1">
    <source>
        <dbReference type="ARBA" id="ARBA00022553"/>
    </source>
</evidence>
<evidence type="ECO:0000259" key="6">
    <source>
        <dbReference type="PROSITE" id="PS50011"/>
    </source>
</evidence>
<feature type="compositionally biased region" description="Acidic residues" evidence="4">
    <location>
        <begin position="2052"/>
        <end position="2076"/>
    </location>
</feature>
<feature type="compositionally biased region" description="Low complexity" evidence="4">
    <location>
        <begin position="1612"/>
        <end position="1627"/>
    </location>
</feature>
<dbReference type="SUPFAM" id="SSF56112">
    <property type="entry name" value="Protein kinase-like (PK-like)"/>
    <property type="match status" value="1"/>
</dbReference>
<dbReference type="PROSITE" id="PS50011">
    <property type="entry name" value="PROTEIN_KINASE_DOM"/>
    <property type="match status" value="1"/>
</dbReference>
<reference evidence="9" key="1">
    <citation type="journal article" date="2020" name="Fungal Divers.">
        <title>Resolving the Mortierellaceae phylogeny through synthesis of multi-gene phylogenetics and phylogenomics.</title>
        <authorList>
            <person name="Vandepol N."/>
            <person name="Liber J."/>
            <person name="Desiro A."/>
            <person name="Na H."/>
            <person name="Kennedy M."/>
            <person name="Barry K."/>
            <person name="Grigoriev I.V."/>
            <person name="Miller A.N."/>
            <person name="O'Donnell K."/>
            <person name="Stajich J.E."/>
            <person name="Bonito G."/>
        </authorList>
    </citation>
    <scope>NUCLEOTIDE SEQUENCE</scope>
    <source>
        <strain evidence="9">REB-010B</strain>
    </source>
</reference>
<dbReference type="Pfam" id="PF02518">
    <property type="entry name" value="HATPase_c"/>
    <property type="match status" value="1"/>
</dbReference>
<dbReference type="Pfam" id="PF00072">
    <property type="entry name" value="Response_reg"/>
    <property type="match status" value="1"/>
</dbReference>
<dbReference type="InterPro" id="IPR003661">
    <property type="entry name" value="HisK_dim/P_dom"/>
</dbReference>
<feature type="region of interest" description="Disordered" evidence="4">
    <location>
        <begin position="2043"/>
        <end position="2076"/>
    </location>
</feature>
<dbReference type="Gene3D" id="3.30.565.10">
    <property type="entry name" value="Histidine kinase-like ATPase, C-terminal domain"/>
    <property type="match status" value="1"/>
</dbReference>
<dbReference type="InterPro" id="IPR011009">
    <property type="entry name" value="Kinase-like_dom_sf"/>
</dbReference>
<evidence type="ECO:0000259" key="8">
    <source>
        <dbReference type="PROSITE" id="PS50110"/>
    </source>
</evidence>
<dbReference type="Gene3D" id="1.10.287.130">
    <property type="match status" value="1"/>
</dbReference>
<dbReference type="InterPro" id="IPR004358">
    <property type="entry name" value="Sig_transdc_His_kin-like_C"/>
</dbReference>
<name>A0A9P6UX18_9FUNG</name>
<feature type="region of interest" description="Disordered" evidence="4">
    <location>
        <begin position="1612"/>
        <end position="1636"/>
    </location>
</feature>
<dbReference type="Pfam" id="PF00512">
    <property type="entry name" value="HisKA"/>
    <property type="match status" value="1"/>
</dbReference>
<feature type="compositionally biased region" description="Polar residues" evidence="4">
    <location>
        <begin position="959"/>
        <end position="974"/>
    </location>
</feature>
<evidence type="ECO:0000256" key="4">
    <source>
        <dbReference type="SAM" id="MobiDB-lite"/>
    </source>
</evidence>
<dbReference type="PROSITE" id="PS50109">
    <property type="entry name" value="HIS_KIN"/>
    <property type="match status" value="1"/>
</dbReference>
<feature type="domain" description="Histidine kinase" evidence="7">
    <location>
        <begin position="1223"/>
        <end position="1516"/>
    </location>
</feature>
<dbReference type="GO" id="GO:0000155">
    <property type="term" value="F:phosphorelay sensor kinase activity"/>
    <property type="evidence" value="ECO:0007669"/>
    <property type="project" value="InterPro"/>
</dbReference>
<dbReference type="Gene3D" id="2.10.50.10">
    <property type="entry name" value="Tumor Necrosis Factor Receptor, subunit A, domain 2"/>
    <property type="match status" value="1"/>
</dbReference>
<dbReference type="InterPro" id="IPR001245">
    <property type="entry name" value="Ser-Thr/Tyr_kinase_cat_dom"/>
</dbReference>
<feature type="region of interest" description="Disordered" evidence="4">
    <location>
        <begin position="959"/>
        <end position="986"/>
    </location>
</feature>
<dbReference type="SUPFAM" id="SSF52172">
    <property type="entry name" value="CheY-like"/>
    <property type="match status" value="2"/>
</dbReference>
<feature type="transmembrane region" description="Helical" evidence="5">
    <location>
        <begin position="718"/>
        <end position="739"/>
    </location>
</feature>
<dbReference type="EMBL" id="JAAAIP010000127">
    <property type="protein sequence ID" value="KAG0325019.1"/>
    <property type="molecule type" value="Genomic_DNA"/>
</dbReference>
<keyword evidence="5" id="KW-0812">Transmembrane</keyword>
<organism evidence="9 10">
    <name type="scientific">Dissophora globulifera</name>
    <dbReference type="NCBI Taxonomy" id="979702"/>
    <lineage>
        <taxon>Eukaryota</taxon>
        <taxon>Fungi</taxon>
        <taxon>Fungi incertae sedis</taxon>
        <taxon>Mucoromycota</taxon>
        <taxon>Mortierellomycotina</taxon>
        <taxon>Mortierellomycetes</taxon>
        <taxon>Mortierellales</taxon>
        <taxon>Mortierellaceae</taxon>
        <taxon>Dissophora</taxon>
    </lineage>
</organism>
<dbReference type="PANTHER" id="PTHR45339:SF1">
    <property type="entry name" value="HYBRID SIGNAL TRANSDUCTION HISTIDINE KINASE J"/>
    <property type="match status" value="1"/>
</dbReference>
<dbReference type="InterPro" id="IPR036097">
    <property type="entry name" value="HisK_dim/P_sf"/>
</dbReference>
<keyword evidence="1 3" id="KW-0597">Phosphoprotein</keyword>
<accession>A0A9P6UX18</accession>
<dbReference type="Gene3D" id="3.40.50.2300">
    <property type="match status" value="5"/>
</dbReference>
<sequence>ARQFRVSLITHATALTGDDIKLDAKTFIPLTLTDVMSGVDYDAQRMSAAIYDAVRYPVDALIVSIPDYDVLKAPILAAKDSGIPVIAVYTGLQAAKDMGILAVMSDEYASGKLIGQHLLQDGVKDFVCINGPDKIPTLLDRCKGVLDVFVDAGTGISSNMSSHVLYVEKSRNSSVPMNAQSLSDTIRSRTTVTGIIYLTAPIFTEMGTQLTTMLNNTRPFKIVAFDFNKDMTRSFDQGLLHYSISSLMYIQTFLSILLLYVQLNHGEKINQDQILTGPKLVTPSNAKDMLEQEAWSATSFRDYSNNSPINEHWDAISTGARDAASFLNWTMTEYRFDNPVQLDAVEYSIDLALNDSGTQGLVMGNAHDVYIDYALNKTVAQVAQHTSAANKTLQQECDSKNPSTSTMAIGCELLPPWNHTLERALPLPIVGIGSTYNSTFRQSLSWVGENGYVAGQEYADVILSSKRSSPICIVQTDEPEQQMLMCRGLYDRMAMMHGASSLPAFDVYCVRILAGDLAGVSRTIAEVSSVYTFDSIHTTSTMLFENIKYLISKGDIADTVTITTTGRSSSALTDYVAGKVEKVWSQQSYLNGFMAVFELAISSTIQDKPWDFIATGPSPVDYVCDKGQMLIKDRDRLSMFCRLPTGIHLAQPYCQPCGIKTFSNQYNSVNCTPCAVGTFTNQTGSQACLSCDSYGKSDPACQDYFLSKQKSANIDLDVFLPLGLVLFVAIVASLVAYYLRNRKRRSRLRDDSWMLDYKRIMGVYHDSDSGLGTQDSGSMAERRLHTSMDGVDSLKGPVRPTNMFQRSHSTFIGGTSGIQPMDDSGRAIGVYRNLPVFVRRIGCRKVNLTRRMRIEIMDVMELRHPKLVELVGVSLQAPDICIVTEHCSKGTLTDVLAHPDLNFNWLFKLSFMSDISRGMEFLHQSKIQFHGDLRSANCLITSRWEVKVGGYGLTQLYGSQQPSSSYSERLSNGSADAGNNHAAQRTSMQVNSDSYNMNGSFISLPMQNNSSAKDEYLELGELPHHIARSVKEIENCRWVAPENMARFGSAFHKSATKTGDIYSAGIVFNEIMTRKTPYLRQLADLDPVLGPSLLLDMIKYEDLRPDFLLDDASDESIGAVNHLIRNCLQPDPCLRPSFGSILHRLRLISPDGDMIGGMAALLEKYANDMEELVRTRTMHLQARTAELEEERLRKEALLVDLNMAKNHAEEAARAKSNFLANITPMNAVIGMSRILLESDLSPDLMDCAETIESSGNQLMAVIDDILDFSKIESGKLKLVLEPLDLPWLLESVCNLVSMQAATKGLGLTFVLHPDIPTMVLGDLVRIRQILLNLLSNAIKFTEKGNIVVKLEPKPRLMLSAGARVYEDDDDLAGHDVHESSGLMQHIDNGSSESVLGQMHSGVPSLVGNGQRQPLNVLGGSSLRIPNDNRQQRTSSENQVDLLWSVVDQGCGIPAERMGMLFKSFSQADDSVTRNFGGTGLGLAISKKLAEFMDGEMWAESEEGVGSTFYFTTLLESPDASVNVAQQLNLAFYKDKRLLILDDRRVSRTSWQYQSSAWGFQRTMVLSVQKGLDFLRQNPNQVDVIMIDVDKTQAKINPGLAVLEQIRAISYEDSNSSSSSSSSSSDGAGAQGGGEGQSSLRVPCVLISYPRRGVPVQQTGLFSVTAKTSNGLPSSTSSAMTQTSDHPVSLASASSSHESLPDSLASSESSKEHQSVHGESLTLAVDAVNGPSCLNPLYTPNISNSGMLAVKPYASLRHRSKSSSSMKQSGPYNNQATPTGLEADPLVGHLIKPVKQAKLFSMLHGLMTGSWPEAPLAVPDSDHREHERRQQLESLQCLLVDDNPVNQKVISRMLDRIGIKVELANNGQEAVDKCRARAEAVALARSSSLSPEQCAMAAAAAADGLRQYDIVFIDVWMPIKDGLEATREIRATVDGITSMDPFIVAMTACVMPGDREKCIESGMNAYLSKPIKKEELCSILERWLDDRAHAEAERQKNMERKTIQRKKREMLRRKSMAVLSGTRQAGVEEVDASAPAIPADLGQWQQEQQVQDDSSDEDDDEEEELVEGEAMSDAEEDMSISQGRLMGTDDLQLVNMKLEGGKLRKGSYSRQPRQRRQRGHSVLIDTEGMLGCRNGGGGGLKMLSVAAEAQLAAKRLSQKHRQDRQERGMAKKAMRKEKFRAGGRSRLGSFSVDPTAGVLQLETNVEVGSTDDDEDDEDDNEDDDDYEDEDKEDDDSPRSGDSKSYFGQGPALEQMASHLSRATSSSNE</sequence>
<feature type="non-terminal residue" evidence="9">
    <location>
        <position position="1"/>
    </location>
</feature>
<feature type="compositionally biased region" description="Low complexity" evidence="4">
    <location>
        <begin position="1683"/>
        <end position="1707"/>
    </location>
</feature>
<dbReference type="PANTHER" id="PTHR45339">
    <property type="entry name" value="HYBRID SIGNAL TRANSDUCTION HISTIDINE KINASE J"/>
    <property type="match status" value="1"/>
</dbReference>
<dbReference type="SMART" id="SM00448">
    <property type="entry name" value="REC"/>
    <property type="match status" value="1"/>
</dbReference>